<dbReference type="KEGG" id="llh:I41_52690"/>
<dbReference type="EMBL" id="CP036339">
    <property type="protein sequence ID" value="QDT76024.1"/>
    <property type="molecule type" value="Genomic_DNA"/>
</dbReference>
<keyword evidence="3" id="KW-1185">Reference proteome</keyword>
<dbReference type="InterPro" id="IPR050639">
    <property type="entry name" value="SSR_resolvase"/>
</dbReference>
<feature type="domain" description="Resolvase/invertase-type recombinase catalytic" evidence="1">
    <location>
        <begin position="6"/>
        <end position="154"/>
    </location>
</feature>
<dbReference type="GO" id="GO:0003677">
    <property type="term" value="F:DNA binding"/>
    <property type="evidence" value="ECO:0007669"/>
    <property type="project" value="InterPro"/>
</dbReference>
<protein>
    <recommendedName>
        <fullName evidence="1">Resolvase/invertase-type recombinase catalytic domain-containing protein</fullName>
    </recommendedName>
</protein>
<dbReference type="InterPro" id="IPR006119">
    <property type="entry name" value="Resolv_N"/>
</dbReference>
<dbReference type="PANTHER" id="PTHR30461:SF23">
    <property type="entry name" value="DNA RECOMBINASE-RELATED"/>
    <property type="match status" value="1"/>
</dbReference>
<sequence>MAKQLRAVGYCRTSGEAQRDNTSIPNQKQSIERFAGYQNWKFLKHYVDECKSGSKIAGRTDFQKMMRDAATGKFDILVVYDITRFGRDGFDILDSARTLSRDFSVHVVATAGGYDTRSKNNILANFAAAGMSEFERVRIVERLNAGKIATAQKGIPTNGRVPWGRTFDKKTGKWGLDKAKQKTMERIAKRYLNGTPLPHLAAEFGIPYVTLHKVLMTRSGTEWTINYKNVAEGTDSPITFEVPALLPAATIKAIRKRAEANKVKAKGNPTPRFLLTGHVYCAGCGYKLTPTGSGPRNLYYYRHGMRCEARKCQLHPRPYVRAEVLDKAVVHLLFETFGNKVGAEKAIKAAMPDNERIIELQENHERWTLELAKVEKARDRVIDLVADDAITKEQAKQKLTSIDAKEARIRSELDQINEELGVRPSQETIEEVAQRAMEALNKRKLSATSRRAIIKGTLHDFDGMSWQDSRELVEMVFDPMKSEGLFSGKRPGVYVSPVEGQEDYKSKQWRFEIYGVAFDATCVTDSTSH</sequence>
<reference evidence="2 3" key="1">
    <citation type="submission" date="2019-02" db="EMBL/GenBank/DDBJ databases">
        <title>Deep-cultivation of Planctomycetes and their phenomic and genomic characterization uncovers novel biology.</title>
        <authorList>
            <person name="Wiegand S."/>
            <person name="Jogler M."/>
            <person name="Boedeker C."/>
            <person name="Pinto D."/>
            <person name="Vollmers J."/>
            <person name="Rivas-Marin E."/>
            <person name="Kohn T."/>
            <person name="Peeters S.H."/>
            <person name="Heuer A."/>
            <person name="Rast P."/>
            <person name="Oberbeckmann S."/>
            <person name="Bunk B."/>
            <person name="Jeske O."/>
            <person name="Meyerdierks A."/>
            <person name="Storesund J.E."/>
            <person name="Kallscheuer N."/>
            <person name="Luecker S."/>
            <person name="Lage O.M."/>
            <person name="Pohl T."/>
            <person name="Merkel B.J."/>
            <person name="Hornburger P."/>
            <person name="Mueller R.-W."/>
            <person name="Bruemmer F."/>
            <person name="Labrenz M."/>
            <person name="Spormann A.M."/>
            <person name="Op den Camp H."/>
            <person name="Overmann J."/>
            <person name="Amann R."/>
            <person name="Jetten M.S.M."/>
            <person name="Mascher T."/>
            <person name="Medema M.H."/>
            <person name="Devos D.P."/>
            <person name="Kaster A.-K."/>
            <person name="Ovreas L."/>
            <person name="Rohde M."/>
            <person name="Galperin M.Y."/>
            <person name="Jogler C."/>
        </authorList>
    </citation>
    <scope>NUCLEOTIDE SEQUENCE [LARGE SCALE GENOMIC DNA]</scope>
    <source>
        <strain evidence="2 3">I41</strain>
    </source>
</reference>
<evidence type="ECO:0000313" key="2">
    <source>
        <dbReference type="EMBL" id="QDT76024.1"/>
    </source>
</evidence>
<proteinExistence type="predicted"/>
<dbReference type="Pfam" id="PF00239">
    <property type="entry name" value="Resolvase"/>
    <property type="match status" value="1"/>
</dbReference>
<dbReference type="GO" id="GO:0000150">
    <property type="term" value="F:DNA strand exchange activity"/>
    <property type="evidence" value="ECO:0007669"/>
    <property type="project" value="InterPro"/>
</dbReference>
<dbReference type="Gene3D" id="3.40.50.1390">
    <property type="entry name" value="Resolvase, N-terminal catalytic domain"/>
    <property type="match status" value="1"/>
</dbReference>
<evidence type="ECO:0000313" key="3">
    <source>
        <dbReference type="Proteomes" id="UP000317909"/>
    </source>
</evidence>
<organism evidence="2 3">
    <name type="scientific">Lacipirellula limnantheis</name>
    <dbReference type="NCBI Taxonomy" id="2528024"/>
    <lineage>
        <taxon>Bacteria</taxon>
        <taxon>Pseudomonadati</taxon>
        <taxon>Planctomycetota</taxon>
        <taxon>Planctomycetia</taxon>
        <taxon>Pirellulales</taxon>
        <taxon>Lacipirellulaceae</taxon>
        <taxon>Lacipirellula</taxon>
    </lineage>
</organism>
<dbReference type="SMART" id="SM00857">
    <property type="entry name" value="Resolvase"/>
    <property type="match status" value="1"/>
</dbReference>
<dbReference type="PANTHER" id="PTHR30461">
    <property type="entry name" value="DNA-INVERTASE FROM LAMBDOID PROPHAGE"/>
    <property type="match status" value="1"/>
</dbReference>
<dbReference type="InterPro" id="IPR025827">
    <property type="entry name" value="Zn_ribbon_recom_dom"/>
</dbReference>
<dbReference type="RefSeq" id="WP_145435778.1">
    <property type="nucleotide sequence ID" value="NZ_CP036339.1"/>
</dbReference>
<dbReference type="Proteomes" id="UP000317909">
    <property type="component" value="Chromosome"/>
</dbReference>
<dbReference type="AlphaFoldDB" id="A0A517U5Y0"/>
<dbReference type="OrthoDB" id="278150at2"/>
<name>A0A517U5Y0_9BACT</name>
<gene>
    <name evidence="2" type="ORF">I41_52690</name>
</gene>
<accession>A0A517U5Y0</accession>
<evidence type="ECO:0000259" key="1">
    <source>
        <dbReference type="PROSITE" id="PS51736"/>
    </source>
</evidence>
<dbReference type="SUPFAM" id="SSF53041">
    <property type="entry name" value="Resolvase-like"/>
    <property type="match status" value="1"/>
</dbReference>
<dbReference type="Pfam" id="PF13408">
    <property type="entry name" value="Zn_ribbon_recom"/>
    <property type="match status" value="1"/>
</dbReference>
<dbReference type="CDD" id="cd00338">
    <property type="entry name" value="Ser_Recombinase"/>
    <property type="match status" value="1"/>
</dbReference>
<dbReference type="PROSITE" id="PS51736">
    <property type="entry name" value="RECOMBINASES_3"/>
    <property type="match status" value="1"/>
</dbReference>
<dbReference type="InterPro" id="IPR036162">
    <property type="entry name" value="Resolvase-like_N_sf"/>
</dbReference>